<evidence type="ECO:0000256" key="5">
    <source>
        <dbReference type="ARBA" id="ARBA00035301"/>
    </source>
</evidence>
<dbReference type="Pfam" id="PF00428">
    <property type="entry name" value="Ribosomal_60s"/>
    <property type="match status" value="1"/>
</dbReference>
<dbReference type="FunFam" id="1.10.10.1410:FF:000002">
    <property type="entry name" value="60S acidic ribosomal protein P2"/>
    <property type="match status" value="1"/>
</dbReference>
<dbReference type="InterPro" id="IPR044076">
    <property type="entry name" value="Ribosomal_P2"/>
</dbReference>
<evidence type="ECO:0000256" key="2">
    <source>
        <dbReference type="ARBA" id="ARBA00005436"/>
    </source>
</evidence>
<comment type="function">
    <text evidence="1">Plays an important role in the elongation step of protein synthesis.</text>
</comment>
<evidence type="ECO:0000313" key="8">
    <source>
        <dbReference type="EMBL" id="JAQ00972.1"/>
    </source>
</evidence>
<name>A0A146L147_LYGHE</name>
<keyword evidence="3 8" id="KW-0689">Ribosomal protein</keyword>
<accession>A0A146L147</accession>
<reference evidence="8" key="1">
    <citation type="journal article" date="2016" name="Gigascience">
        <title>De novo construction of an expanded transcriptome assembly for the western tarnished plant bug, Lygus hesperus.</title>
        <authorList>
            <person name="Tassone E.E."/>
            <person name="Geib S.M."/>
            <person name="Hall B."/>
            <person name="Fabrick J.A."/>
            <person name="Brent C.S."/>
            <person name="Hull J.J."/>
        </authorList>
    </citation>
    <scope>NUCLEOTIDE SEQUENCE</scope>
</reference>
<dbReference type="EMBL" id="GDHC01017657">
    <property type="protein sequence ID" value="JAQ00972.1"/>
    <property type="molecule type" value="Transcribed_RNA"/>
</dbReference>
<dbReference type="InterPro" id="IPR038716">
    <property type="entry name" value="P1/P2_N_sf"/>
</dbReference>
<evidence type="ECO:0000256" key="6">
    <source>
        <dbReference type="ARBA" id="ARBA00035443"/>
    </source>
</evidence>
<dbReference type="GO" id="GO:0002182">
    <property type="term" value="P:cytoplasmic translational elongation"/>
    <property type="evidence" value="ECO:0007669"/>
    <property type="project" value="InterPro"/>
</dbReference>
<protein>
    <recommendedName>
        <fullName evidence="5">Large ribosomal subunit protein P2</fullName>
    </recommendedName>
    <alternativeName>
        <fullName evidence="6">60S acidic ribosomal protein P2</fullName>
    </alternativeName>
</protein>
<dbReference type="PANTHER" id="PTHR21141:SF5">
    <property type="entry name" value="LARGE RIBOSOMAL SUBUNIT PROTEIN P2"/>
    <property type="match status" value="1"/>
</dbReference>
<dbReference type="Gene3D" id="1.10.10.1410">
    <property type="match status" value="1"/>
</dbReference>
<comment type="similarity">
    <text evidence="2">Belongs to the eukaryotic ribosomal protein P1/P2 family.</text>
</comment>
<feature type="region of interest" description="Disordered" evidence="7">
    <location>
        <begin position="90"/>
        <end position="117"/>
    </location>
</feature>
<gene>
    <name evidence="8" type="primary">LIP'</name>
    <name evidence="8" type="ORF">g.13944</name>
</gene>
<sequence length="117" mass="11763">MSTKYLAAYALASLTHPTPSKQDVEKICKAVNIDVDEDTLSFVLESIAGRDVSTLVNEGAAKMSAVAVSAAPAATGGAASGAATGGAAVPAAADASKKKKDEPAEEEDDDMGFGLFD</sequence>
<keyword evidence="4" id="KW-0687">Ribonucleoprotein</keyword>
<dbReference type="PANTHER" id="PTHR21141">
    <property type="entry name" value="60S ACIDIC RIBOSOMAL PROTEIN FAMILY MEMBER"/>
    <property type="match status" value="1"/>
</dbReference>
<evidence type="ECO:0000256" key="3">
    <source>
        <dbReference type="ARBA" id="ARBA00022980"/>
    </source>
</evidence>
<dbReference type="AlphaFoldDB" id="A0A146L147"/>
<evidence type="ECO:0000256" key="1">
    <source>
        <dbReference type="ARBA" id="ARBA00003362"/>
    </source>
</evidence>
<dbReference type="GO" id="GO:0022625">
    <property type="term" value="C:cytosolic large ribosomal subunit"/>
    <property type="evidence" value="ECO:0007669"/>
    <property type="project" value="InterPro"/>
</dbReference>
<dbReference type="CDD" id="cd05833">
    <property type="entry name" value="Ribosomal_P2"/>
    <property type="match status" value="1"/>
</dbReference>
<evidence type="ECO:0000256" key="7">
    <source>
        <dbReference type="SAM" id="MobiDB-lite"/>
    </source>
</evidence>
<evidence type="ECO:0000256" key="4">
    <source>
        <dbReference type="ARBA" id="ARBA00023274"/>
    </source>
</evidence>
<dbReference type="InterPro" id="IPR027534">
    <property type="entry name" value="Ribosomal_P1/P2"/>
</dbReference>
<proteinExistence type="inferred from homology"/>
<dbReference type="HAMAP" id="MF_01478">
    <property type="entry name" value="Ribosomal_L12_arch"/>
    <property type="match status" value="1"/>
</dbReference>
<dbReference type="GO" id="GO:0003735">
    <property type="term" value="F:structural constituent of ribosome"/>
    <property type="evidence" value="ECO:0007669"/>
    <property type="project" value="InterPro"/>
</dbReference>
<organism evidence="8">
    <name type="scientific">Lygus hesperus</name>
    <name type="common">Western plant bug</name>
    <dbReference type="NCBI Taxonomy" id="30085"/>
    <lineage>
        <taxon>Eukaryota</taxon>
        <taxon>Metazoa</taxon>
        <taxon>Ecdysozoa</taxon>
        <taxon>Arthropoda</taxon>
        <taxon>Hexapoda</taxon>
        <taxon>Insecta</taxon>
        <taxon>Pterygota</taxon>
        <taxon>Neoptera</taxon>
        <taxon>Paraneoptera</taxon>
        <taxon>Hemiptera</taxon>
        <taxon>Heteroptera</taxon>
        <taxon>Panheteroptera</taxon>
        <taxon>Cimicomorpha</taxon>
        <taxon>Miridae</taxon>
        <taxon>Mirini</taxon>
        <taxon>Lygus</taxon>
    </lineage>
</organism>